<evidence type="ECO:0000313" key="1">
    <source>
        <dbReference type="EMBL" id="TFK60225.1"/>
    </source>
</evidence>
<sequence length="1311" mass="146244">MPPSSYNAARPEGVCIILPGTDPLLGELYELKSHAKVINQKPEGRIFIIYRSLKKEVMEKIFEKMSNTKAPANEQEVKNQGYLILDPDKDDRLLLRDADGSGFQEDDIVKSWATCKTDYLDGEVKELEEIRGRLLGDIQDIEPGKPRKIGDKFVGGIAFERSERAIPVKPDARAYTILTSYQVPCALLAPAASCKKKSTVIDQELKDRADLIKICTRSTSSGMCKGGDEIAEALELQAELTNMPRVGCDSNVFHPAIQVNIASAAPFGSTGNSLQSDLGQFGTAHIDGSDSSAAPTAMTVLSKPSHKVTREYFCILDLFCAWIIREFATIFFSGLHFHGGMITEYLAAGFEDEKITRITVIKYPPSPVLDSASALAFAALPKCTPDKKRKCFNVAIEMCSPYHDPKMISFLDEPLKEERPTEQATITYDAGYLMARDSYLDHVGRNFVQMIAYFGNQIPEEFGFKFDRDAMLRAFSMVDEKNERIRAKAWPLGPGWNSEDVPLGPVSPVPLGDNLPPTSGDDLPPAPHNNPPPAPPYNNIARVATLRKYEKHLDEASKSIPICVLSDKTNINTKSVIGGRPSHRKAMVRQTRMQKKVPGSGDFEPSAVDAVDANATTTPAHPTTSSVIEDSEPETDTGSDYGETSARGKRKRNSNQGPSKNKRQRRIAKEKPKEHVKKKRVTKKRGKATKAPPAVTASSMRRNIAQEYLAAVEDENIEQQSINEGDAIFRLSGTFSLTSLNHCEDLLSNSTPLESNDNLIIQGLQHITTTSLESDTAPGGLFCLSLLFDRLDVQRNYGTLELHFQDVVWHLLNMVLWEWLENAVDSNPSWLHKLRQQVVNAINHQTVDHSFKASELLESMAEVVKGDYTLKAQVRQTYELESKEYVDEHVIAVLATWLGLPDRQTFQPRAWFLRQIINYLGVEGACLPSVSWASEHICSYVLNKRSSSKTLRKEVESWAHNHLIALPIVRSCTLESAALKQIFSLLTKAFPSILEITNTIHIHPTVSVDIQNRSVRQLVNFFSLLFPLLSDPNRPISVPPKNHKLHYWKSLLATVQKFSDKRLPFRDLAPSRQRILSGSGPYSDDFITTTEGFFSALIYRGVTHGAQFLQEHPMIFHTLEDWNKLYASLSGDHDDLYFCDPNAYGHNNTRSFKHVPAYWAASQVPKLSSWLSLPSPPKFLDIFKLLRNAQIPSFGDLTTYLLLVDYALAGKLLPPTFAELGYIIQAIKAGGRNGLILMGFPCRSREEAADSLAFVAQVVVSVIPEERRQAMDFDVFILEHALCKMSRLMSVTPSAYNGAVDELLSGVEFEW</sequence>
<reference evidence="1 2" key="1">
    <citation type="journal article" date="2019" name="Nat. Ecol. Evol.">
        <title>Megaphylogeny resolves global patterns of mushroom evolution.</title>
        <authorList>
            <person name="Varga T."/>
            <person name="Krizsan K."/>
            <person name="Foldi C."/>
            <person name="Dima B."/>
            <person name="Sanchez-Garcia M."/>
            <person name="Sanchez-Ramirez S."/>
            <person name="Szollosi G.J."/>
            <person name="Szarkandi J.G."/>
            <person name="Papp V."/>
            <person name="Albert L."/>
            <person name="Andreopoulos W."/>
            <person name="Angelini C."/>
            <person name="Antonin V."/>
            <person name="Barry K.W."/>
            <person name="Bougher N.L."/>
            <person name="Buchanan P."/>
            <person name="Buyck B."/>
            <person name="Bense V."/>
            <person name="Catcheside P."/>
            <person name="Chovatia M."/>
            <person name="Cooper J."/>
            <person name="Damon W."/>
            <person name="Desjardin D."/>
            <person name="Finy P."/>
            <person name="Geml J."/>
            <person name="Haridas S."/>
            <person name="Hughes K."/>
            <person name="Justo A."/>
            <person name="Karasinski D."/>
            <person name="Kautmanova I."/>
            <person name="Kiss B."/>
            <person name="Kocsube S."/>
            <person name="Kotiranta H."/>
            <person name="LaButti K.M."/>
            <person name="Lechner B.E."/>
            <person name="Liimatainen K."/>
            <person name="Lipzen A."/>
            <person name="Lukacs Z."/>
            <person name="Mihaltcheva S."/>
            <person name="Morgado L.N."/>
            <person name="Niskanen T."/>
            <person name="Noordeloos M.E."/>
            <person name="Ohm R.A."/>
            <person name="Ortiz-Santana B."/>
            <person name="Ovrebo C."/>
            <person name="Racz N."/>
            <person name="Riley R."/>
            <person name="Savchenko A."/>
            <person name="Shiryaev A."/>
            <person name="Soop K."/>
            <person name="Spirin V."/>
            <person name="Szebenyi C."/>
            <person name="Tomsovsky M."/>
            <person name="Tulloss R.E."/>
            <person name="Uehling J."/>
            <person name="Grigoriev I.V."/>
            <person name="Vagvolgyi C."/>
            <person name="Papp T."/>
            <person name="Martin F.M."/>
            <person name="Miettinen O."/>
            <person name="Hibbett D.S."/>
            <person name="Nagy L.G."/>
        </authorList>
    </citation>
    <scope>NUCLEOTIDE SEQUENCE [LARGE SCALE GENOMIC DNA]</scope>
    <source>
        <strain evidence="1 2">NL-1719</strain>
    </source>
</reference>
<accession>A0ACD3A3F3</accession>
<dbReference type="EMBL" id="ML208809">
    <property type="protein sequence ID" value="TFK60225.1"/>
    <property type="molecule type" value="Genomic_DNA"/>
</dbReference>
<proteinExistence type="predicted"/>
<evidence type="ECO:0000313" key="2">
    <source>
        <dbReference type="Proteomes" id="UP000308600"/>
    </source>
</evidence>
<protein>
    <submittedName>
        <fullName evidence="1">Uncharacterized protein</fullName>
    </submittedName>
</protein>
<gene>
    <name evidence="1" type="ORF">BDN72DRAFT_905153</name>
</gene>
<keyword evidence="2" id="KW-1185">Reference proteome</keyword>
<name>A0ACD3A3F3_9AGAR</name>
<dbReference type="Proteomes" id="UP000308600">
    <property type="component" value="Unassembled WGS sequence"/>
</dbReference>
<organism evidence="1 2">
    <name type="scientific">Pluteus cervinus</name>
    <dbReference type="NCBI Taxonomy" id="181527"/>
    <lineage>
        <taxon>Eukaryota</taxon>
        <taxon>Fungi</taxon>
        <taxon>Dikarya</taxon>
        <taxon>Basidiomycota</taxon>
        <taxon>Agaricomycotina</taxon>
        <taxon>Agaricomycetes</taxon>
        <taxon>Agaricomycetidae</taxon>
        <taxon>Agaricales</taxon>
        <taxon>Pluteineae</taxon>
        <taxon>Pluteaceae</taxon>
        <taxon>Pluteus</taxon>
    </lineage>
</organism>